<dbReference type="InterPro" id="IPR027417">
    <property type="entry name" value="P-loop_NTPase"/>
</dbReference>
<dbReference type="PANTHER" id="PTHR43581:SF2">
    <property type="entry name" value="EXCINUCLEASE ATPASE SUBUNIT"/>
    <property type="match status" value="1"/>
</dbReference>
<dbReference type="GO" id="GO:0006302">
    <property type="term" value="P:double-strand break repair"/>
    <property type="evidence" value="ECO:0007669"/>
    <property type="project" value="InterPro"/>
</dbReference>
<accession>A0A7X0LXQ8</accession>
<keyword evidence="2" id="KW-0067">ATP-binding</keyword>
<dbReference type="SUPFAM" id="SSF52540">
    <property type="entry name" value="P-loop containing nucleoside triphosphate hydrolases"/>
    <property type="match status" value="1"/>
</dbReference>
<keyword evidence="2" id="KW-0547">Nucleotide-binding</keyword>
<name>A0A7X0LXQ8_9BACI</name>
<sequence length="444" mass="51129">MIISSLYIENFKLFKEKRLNFNDRFTLIIGNNGTGKTSILEALTVGLGGFLAGLDGVQTRNILYDEIRKEWDKPGDATITKEPQIPVIIECEGSIANQHLTWRRTKNSIEGKTTRSNARELIHIAKNMQQAIVKDKDHSVILPVISYQSAGRLFSQKKNKWVDPFKREDMSRFIGYTDCLESESNIKLFVNWLRRMTTIQLQKRKKIGELDAVLSAVEEFMKGLVEENEEVSIEYDFEEEEVMIELGKQRIPLRMMSSGYRSVIGMVADISYRMAILNPQLKEDAIKETPGVIIIDELDLHLHPKWQWKIVKDLKRTFPKVQFIATTHAPIIISSCSDVEIINLHDEKDYIKSTKENNPYGWQIEDTLTDIMNTYSRSPEIQKEINELEELYSRKILGELTKEQLEELKNKRKKLLILLPEGDPAITLAKIDAIGKLAMEQVDD</sequence>
<dbReference type="InterPro" id="IPR038729">
    <property type="entry name" value="Rad50/SbcC_AAA"/>
</dbReference>
<keyword evidence="3" id="KW-1185">Reference proteome</keyword>
<organism evidence="2 3">
    <name type="scientific">Bacillus benzoevorans</name>
    <dbReference type="NCBI Taxonomy" id="1456"/>
    <lineage>
        <taxon>Bacteria</taxon>
        <taxon>Bacillati</taxon>
        <taxon>Bacillota</taxon>
        <taxon>Bacilli</taxon>
        <taxon>Bacillales</taxon>
        <taxon>Bacillaceae</taxon>
        <taxon>Bacillus</taxon>
    </lineage>
</organism>
<dbReference type="Pfam" id="PF13304">
    <property type="entry name" value="AAA_21"/>
    <property type="match status" value="1"/>
</dbReference>
<dbReference type="GO" id="GO:0016887">
    <property type="term" value="F:ATP hydrolysis activity"/>
    <property type="evidence" value="ECO:0007669"/>
    <property type="project" value="InterPro"/>
</dbReference>
<proteinExistence type="predicted"/>
<dbReference type="SMART" id="SM00382">
    <property type="entry name" value="AAA"/>
    <property type="match status" value="1"/>
</dbReference>
<dbReference type="InterPro" id="IPR003959">
    <property type="entry name" value="ATPase_AAA_core"/>
</dbReference>
<evidence type="ECO:0000259" key="1">
    <source>
        <dbReference type="SMART" id="SM00382"/>
    </source>
</evidence>
<dbReference type="InterPro" id="IPR051396">
    <property type="entry name" value="Bact_Antivir_Def_Nuclease"/>
</dbReference>
<feature type="domain" description="AAA+ ATPase" evidence="1">
    <location>
        <begin position="22"/>
        <end position="347"/>
    </location>
</feature>
<evidence type="ECO:0000313" key="3">
    <source>
        <dbReference type="Proteomes" id="UP000531594"/>
    </source>
</evidence>
<evidence type="ECO:0000313" key="2">
    <source>
        <dbReference type="EMBL" id="MBB6446742.1"/>
    </source>
</evidence>
<dbReference type="Gene3D" id="3.40.50.300">
    <property type="entry name" value="P-loop containing nucleotide triphosphate hydrolases"/>
    <property type="match status" value="1"/>
</dbReference>
<dbReference type="InterPro" id="IPR003593">
    <property type="entry name" value="AAA+_ATPase"/>
</dbReference>
<dbReference type="AlphaFoldDB" id="A0A7X0LXQ8"/>
<comment type="caution">
    <text evidence="2">The sequence shown here is derived from an EMBL/GenBank/DDBJ whole genome shotgun (WGS) entry which is preliminary data.</text>
</comment>
<dbReference type="GO" id="GO:0005524">
    <property type="term" value="F:ATP binding"/>
    <property type="evidence" value="ECO:0007669"/>
    <property type="project" value="UniProtKB-KW"/>
</dbReference>
<dbReference type="PANTHER" id="PTHR43581">
    <property type="entry name" value="ATP/GTP PHOSPHATASE"/>
    <property type="match status" value="1"/>
</dbReference>
<dbReference type="Pfam" id="PF13476">
    <property type="entry name" value="AAA_23"/>
    <property type="match status" value="1"/>
</dbReference>
<gene>
    <name evidence="2" type="ORF">HNR53_003406</name>
</gene>
<protein>
    <submittedName>
        <fullName evidence="2">Putative ATP-binding protein involved in virulence</fullName>
    </submittedName>
</protein>
<dbReference type="Proteomes" id="UP000531594">
    <property type="component" value="Unassembled WGS sequence"/>
</dbReference>
<dbReference type="RefSeq" id="WP_184528018.1">
    <property type="nucleotide sequence ID" value="NZ_JACHGK010000013.1"/>
</dbReference>
<dbReference type="EMBL" id="JACHGK010000013">
    <property type="protein sequence ID" value="MBB6446742.1"/>
    <property type="molecule type" value="Genomic_DNA"/>
</dbReference>
<reference evidence="2 3" key="1">
    <citation type="submission" date="2020-08" db="EMBL/GenBank/DDBJ databases">
        <title>Genomic Encyclopedia of Type Strains, Phase IV (KMG-IV): sequencing the most valuable type-strain genomes for metagenomic binning, comparative biology and taxonomic classification.</title>
        <authorList>
            <person name="Goeker M."/>
        </authorList>
    </citation>
    <scope>NUCLEOTIDE SEQUENCE [LARGE SCALE GENOMIC DNA]</scope>
    <source>
        <strain evidence="2 3">DSM 5391</strain>
    </source>
</reference>